<organism evidence="1 2">
    <name type="scientific">Kineothrix sedimenti</name>
    <dbReference type="NCBI Taxonomy" id="3123317"/>
    <lineage>
        <taxon>Bacteria</taxon>
        <taxon>Bacillati</taxon>
        <taxon>Bacillota</taxon>
        <taxon>Clostridia</taxon>
        <taxon>Lachnospirales</taxon>
        <taxon>Lachnospiraceae</taxon>
        <taxon>Kineothrix</taxon>
    </lineage>
</organism>
<dbReference type="Proteomes" id="UP001451571">
    <property type="component" value="Chromosome"/>
</dbReference>
<evidence type="ECO:0008006" key="3">
    <source>
        <dbReference type="Google" id="ProtNLM"/>
    </source>
</evidence>
<name>A0ABZ3EYE2_9FIRM</name>
<evidence type="ECO:0000313" key="1">
    <source>
        <dbReference type="EMBL" id="XAH74398.1"/>
    </source>
</evidence>
<keyword evidence="2" id="KW-1185">Reference proteome</keyword>
<reference evidence="1 2" key="1">
    <citation type="submission" date="2024-02" db="EMBL/GenBank/DDBJ databases">
        <title>Bacterial strain from lacustrine sediment.</title>
        <authorList>
            <person name="Petit C."/>
            <person name="Fadhlaoui K."/>
        </authorList>
    </citation>
    <scope>NUCLEOTIDE SEQUENCE [LARGE SCALE GENOMIC DNA]</scope>
    <source>
        <strain evidence="1 2">IPX-CK</strain>
    </source>
</reference>
<sequence length="173" mass="18465">MSEFLINKSGSTIPVYNSTGSSKTQIGTLANREAFSLIGFEGDFYAIYFLSSSGMKNGYLINPPNNACSDCTAYPYGTVSINGTTYKTFKFRRSSTVYTAGATKWGTVASNCRVACSSALSGQSHPDWKAINYVESTNGTWVQVTGDGSQYGFVDTGLSVGSGPSTISMYGTW</sequence>
<dbReference type="EMBL" id="CP146256">
    <property type="protein sequence ID" value="XAH74398.1"/>
    <property type="molecule type" value="Genomic_DNA"/>
</dbReference>
<protein>
    <recommendedName>
        <fullName evidence="3">SH3 domain-containing protein</fullName>
    </recommendedName>
</protein>
<accession>A0ABZ3EYE2</accession>
<gene>
    <name evidence="1" type="ORF">V6984_01115</name>
</gene>
<evidence type="ECO:0000313" key="2">
    <source>
        <dbReference type="Proteomes" id="UP001451571"/>
    </source>
</evidence>
<proteinExistence type="predicted"/>
<dbReference type="RefSeq" id="WP_342757991.1">
    <property type="nucleotide sequence ID" value="NZ_CP146256.1"/>
</dbReference>